<proteinExistence type="predicted"/>
<sequence length="79" mass="7602">MCAQPHSPSAPCDPAPCVAADGGALPSGAPAFAAAAALEAARALLGDDQARARVLLADALRVLEATAPGGLRVVAGGRS</sequence>
<dbReference type="AlphaFoldDB" id="B8J981"/>
<reference evidence="1" key="1">
    <citation type="submission" date="2009-01" db="EMBL/GenBank/DDBJ databases">
        <title>Complete sequence of Anaeromyxobacter dehalogenans 2CP-1.</title>
        <authorList>
            <consortium name="US DOE Joint Genome Institute"/>
            <person name="Lucas S."/>
            <person name="Copeland A."/>
            <person name="Lapidus A."/>
            <person name="Glavina del Rio T."/>
            <person name="Dalin E."/>
            <person name="Tice H."/>
            <person name="Bruce D."/>
            <person name="Goodwin L."/>
            <person name="Pitluck S."/>
            <person name="Saunders E."/>
            <person name="Brettin T."/>
            <person name="Detter J.C."/>
            <person name="Han C."/>
            <person name="Larimer F."/>
            <person name="Land M."/>
            <person name="Hauser L."/>
            <person name="Kyrpides N."/>
            <person name="Ovchinnikova G."/>
            <person name="Beliaev A.S."/>
            <person name="Richardson P."/>
        </authorList>
    </citation>
    <scope>NUCLEOTIDE SEQUENCE</scope>
    <source>
        <strain evidence="1">2CP-1</strain>
    </source>
</reference>
<dbReference type="KEGG" id="acp:A2cp1_2147"/>
<dbReference type="HOGENOM" id="CLU_2598343_0_0_7"/>
<evidence type="ECO:0000313" key="1">
    <source>
        <dbReference type="EMBL" id="ACL65487.1"/>
    </source>
</evidence>
<evidence type="ECO:0000313" key="2">
    <source>
        <dbReference type="Proteomes" id="UP000007089"/>
    </source>
</evidence>
<dbReference type="EMBL" id="CP001359">
    <property type="protein sequence ID" value="ACL65487.1"/>
    <property type="molecule type" value="Genomic_DNA"/>
</dbReference>
<gene>
    <name evidence="1" type="ordered locus">A2cp1_2147</name>
</gene>
<protein>
    <submittedName>
        <fullName evidence="1">Uncharacterized protein</fullName>
    </submittedName>
</protein>
<keyword evidence="2" id="KW-1185">Reference proteome</keyword>
<name>B8J981_ANAD2</name>
<accession>B8J981</accession>
<organism evidence="1 2">
    <name type="scientific">Anaeromyxobacter dehalogenans (strain ATCC BAA-258 / DSM 21875 / 2CP-1)</name>
    <dbReference type="NCBI Taxonomy" id="455488"/>
    <lineage>
        <taxon>Bacteria</taxon>
        <taxon>Pseudomonadati</taxon>
        <taxon>Myxococcota</taxon>
        <taxon>Myxococcia</taxon>
        <taxon>Myxococcales</taxon>
        <taxon>Cystobacterineae</taxon>
        <taxon>Anaeromyxobacteraceae</taxon>
        <taxon>Anaeromyxobacter</taxon>
    </lineage>
</organism>
<dbReference type="Proteomes" id="UP000007089">
    <property type="component" value="Chromosome"/>
</dbReference>